<evidence type="ECO:0000313" key="3">
    <source>
        <dbReference type="Proteomes" id="UP000269499"/>
    </source>
</evidence>
<sequence>LRILWRESREINLTEIDPNFYPKLQDRLKRLREEANKNPLPELIQDLRRFEVTARDIINCRVQKIVQAAICESLPPNILEAMTVEERALLHEISQTVERWKRQMLALEEV</sequence>
<proteinExistence type="predicted"/>
<reference evidence="2 3" key="1">
    <citation type="submission" date="2018-06" db="EMBL/GenBank/DDBJ databases">
        <title>Extensive metabolic versatility and redundancy in microbially diverse, dynamic hydrothermal sediments.</title>
        <authorList>
            <person name="Dombrowski N."/>
            <person name="Teske A."/>
            <person name="Baker B.J."/>
        </authorList>
    </citation>
    <scope>NUCLEOTIDE SEQUENCE [LARGE SCALE GENOMIC DNA]</scope>
    <source>
        <strain evidence="2">B20_G2</strain>
    </source>
</reference>
<protein>
    <recommendedName>
        <fullName evidence="1">GINS subunit domain-containing protein</fullName>
    </recommendedName>
</protein>
<dbReference type="EMBL" id="QMRA01000152">
    <property type="protein sequence ID" value="RLE51757.1"/>
    <property type="molecule type" value="Genomic_DNA"/>
</dbReference>
<organism evidence="2 3">
    <name type="scientific">Thermoproteota archaeon</name>
    <dbReference type="NCBI Taxonomy" id="2056631"/>
    <lineage>
        <taxon>Archaea</taxon>
        <taxon>Thermoproteota</taxon>
    </lineage>
</organism>
<dbReference type="Gene3D" id="1.20.58.1030">
    <property type="match status" value="1"/>
</dbReference>
<feature type="domain" description="GINS subunit" evidence="1">
    <location>
        <begin position="18"/>
        <end position="104"/>
    </location>
</feature>
<gene>
    <name evidence="2" type="ORF">DRJ26_05435</name>
</gene>
<evidence type="ECO:0000313" key="2">
    <source>
        <dbReference type="EMBL" id="RLE51757.1"/>
    </source>
</evidence>
<dbReference type="Proteomes" id="UP000269499">
    <property type="component" value="Unassembled WGS sequence"/>
</dbReference>
<comment type="caution">
    <text evidence="2">The sequence shown here is derived from an EMBL/GenBank/DDBJ whole genome shotgun (WGS) entry which is preliminary data.</text>
</comment>
<dbReference type="InterPro" id="IPR021151">
    <property type="entry name" value="GINS_A"/>
</dbReference>
<accession>A0A497EX39</accession>
<dbReference type="AlphaFoldDB" id="A0A497EX39"/>
<name>A0A497EX39_9CREN</name>
<feature type="non-terminal residue" evidence="2">
    <location>
        <position position="1"/>
    </location>
</feature>
<evidence type="ECO:0000259" key="1">
    <source>
        <dbReference type="Pfam" id="PF05916"/>
    </source>
</evidence>
<dbReference type="CDD" id="cd11714">
    <property type="entry name" value="GINS_A_archaea"/>
    <property type="match status" value="1"/>
</dbReference>
<dbReference type="Pfam" id="PF05916">
    <property type="entry name" value="Sld5"/>
    <property type="match status" value="1"/>
</dbReference>